<evidence type="ECO:0000256" key="3">
    <source>
        <dbReference type="ARBA" id="ARBA00005300"/>
    </source>
</evidence>
<dbReference type="GO" id="GO:0004523">
    <property type="term" value="F:RNA-DNA hybrid ribonuclease activity"/>
    <property type="evidence" value="ECO:0007669"/>
    <property type="project" value="UniProtKB-EC"/>
</dbReference>
<dbReference type="AlphaFoldDB" id="A0A427XCP8"/>
<protein>
    <recommendedName>
        <fullName evidence="4">ribonuclease H</fullName>
        <ecNumber evidence="4">3.1.26.4</ecNumber>
    </recommendedName>
</protein>
<dbReference type="FunFam" id="3.40.970.10:FF:000001">
    <property type="entry name" value="Ribonuclease H1"/>
    <property type="match status" value="1"/>
</dbReference>
<dbReference type="Proteomes" id="UP000279236">
    <property type="component" value="Unassembled WGS sequence"/>
</dbReference>
<feature type="region of interest" description="Disordered" evidence="10">
    <location>
        <begin position="331"/>
        <end position="361"/>
    </location>
</feature>
<comment type="similarity">
    <text evidence="3">Belongs to the RNase H family.</text>
</comment>
<dbReference type="Pfam" id="PF01693">
    <property type="entry name" value="Cauli_VI"/>
    <property type="match status" value="1"/>
</dbReference>
<dbReference type="Pfam" id="PF00075">
    <property type="entry name" value="RNase_H"/>
    <property type="match status" value="1"/>
</dbReference>
<dbReference type="InterPro" id="IPR050092">
    <property type="entry name" value="RNase_H"/>
</dbReference>
<dbReference type="InterPro" id="IPR002156">
    <property type="entry name" value="RNaseH_domain"/>
</dbReference>
<dbReference type="InterPro" id="IPR036397">
    <property type="entry name" value="RNaseH_sf"/>
</dbReference>
<evidence type="ECO:0000313" key="12">
    <source>
        <dbReference type="EMBL" id="RSH76612.1"/>
    </source>
</evidence>
<evidence type="ECO:0000256" key="7">
    <source>
        <dbReference type="ARBA" id="ARBA00022759"/>
    </source>
</evidence>
<evidence type="ECO:0000256" key="10">
    <source>
        <dbReference type="SAM" id="MobiDB-lite"/>
    </source>
</evidence>
<evidence type="ECO:0000256" key="5">
    <source>
        <dbReference type="ARBA" id="ARBA00022722"/>
    </source>
</evidence>
<keyword evidence="7" id="KW-0255">Endonuclease</keyword>
<evidence type="ECO:0000256" key="2">
    <source>
        <dbReference type="ARBA" id="ARBA00001946"/>
    </source>
</evidence>
<evidence type="ECO:0000256" key="1">
    <source>
        <dbReference type="ARBA" id="ARBA00000077"/>
    </source>
</evidence>
<comment type="caution">
    <text evidence="12">The sequence shown here is derived from an EMBL/GenBank/DDBJ whole genome shotgun (WGS) entry which is preliminary data.</text>
</comment>
<evidence type="ECO:0000256" key="8">
    <source>
        <dbReference type="ARBA" id="ARBA00022801"/>
    </source>
</evidence>
<evidence type="ECO:0000256" key="6">
    <source>
        <dbReference type="ARBA" id="ARBA00022723"/>
    </source>
</evidence>
<comment type="catalytic activity">
    <reaction evidence="1">
        <text>Endonucleolytic cleavage to 5'-phosphomonoester.</text>
        <dbReference type="EC" id="3.1.26.4"/>
    </reaction>
</comment>
<dbReference type="EC" id="3.1.26.4" evidence="4"/>
<evidence type="ECO:0000259" key="11">
    <source>
        <dbReference type="PROSITE" id="PS50879"/>
    </source>
</evidence>
<dbReference type="InterPro" id="IPR009027">
    <property type="entry name" value="Ribosomal_bL9/RNase_H1_N"/>
</dbReference>
<dbReference type="InterPro" id="IPR037056">
    <property type="entry name" value="RNase_H1_N_sf"/>
</dbReference>
<keyword evidence="6" id="KW-0479">Metal-binding</keyword>
<keyword evidence="13" id="KW-1185">Reference proteome</keyword>
<proteinExistence type="inferred from homology"/>
<dbReference type="PANTHER" id="PTHR10642:SF26">
    <property type="entry name" value="RIBONUCLEASE H1"/>
    <property type="match status" value="1"/>
</dbReference>
<dbReference type="GO" id="GO:0043137">
    <property type="term" value="P:DNA replication, removal of RNA primer"/>
    <property type="evidence" value="ECO:0007669"/>
    <property type="project" value="TreeGrafter"/>
</dbReference>
<feature type="region of interest" description="Disordered" evidence="10">
    <location>
        <begin position="108"/>
        <end position="139"/>
    </location>
</feature>
<evidence type="ECO:0000313" key="13">
    <source>
        <dbReference type="Proteomes" id="UP000279236"/>
    </source>
</evidence>
<keyword evidence="9" id="KW-0460">Magnesium</keyword>
<dbReference type="PANTHER" id="PTHR10642">
    <property type="entry name" value="RIBONUCLEASE H1"/>
    <property type="match status" value="1"/>
</dbReference>
<evidence type="ECO:0000256" key="9">
    <source>
        <dbReference type="ARBA" id="ARBA00022842"/>
    </source>
</evidence>
<dbReference type="GO" id="GO:0046872">
    <property type="term" value="F:metal ion binding"/>
    <property type="evidence" value="ECO:0007669"/>
    <property type="project" value="UniProtKB-KW"/>
</dbReference>
<dbReference type="GO" id="GO:0003676">
    <property type="term" value="F:nucleic acid binding"/>
    <property type="evidence" value="ECO:0007669"/>
    <property type="project" value="InterPro"/>
</dbReference>
<dbReference type="InterPro" id="IPR012337">
    <property type="entry name" value="RNaseH-like_sf"/>
</dbReference>
<dbReference type="InterPro" id="IPR011320">
    <property type="entry name" value="RNase_H1_N"/>
</dbReference>
<sequence>MSLTSSRSLRSLSLHIQALWTLSSIRTTSIHTTAAAPARRRRHLQNMPPKAGYYAVSRGRKPGVYRTWAEAEAQVKGFNGAKHKKFASESEAREWLAPDAGPYTGFIQTPTQTSAASSSHTAATSTPTASSSSDACGVRGESPVAQADMAHLPPDLARLAAQGYTFSQSTPHRLVVYTDGSGLSNGQYGARAGAGVYWGSVGEASRHNLAERVPGPLQTNNRGELLSIIRALEECPLPDLSLEIRTDSQYSIKCMTEYVPKWIKNGWRTASGDVKNADMIRHLLVLLRRRGPRAPVRFKHVRGHVGHEGNEAADALARQGAAMPAVTDRRKWLNEHDEDEERETRRALSRAESPEVDVEVEEDWLMTADEMAELERELAE</sequence>
<comment type="cofactor">
    <cofactor evidence="2">
        <name>Mg(2+)</name>
        <dbReference type="ChEBI" id="CHEBI:18420"/>
    </cofactor>
</comment>
<dbReference type="OrthoDB" id="245563at2759"/>
<dbReference type="SUPFAM" id="SSF55658">
    <property type="entry name" value="L9 N-domain-like"/>
    <property type="match status" value="1"/>
</dbReference>
<accession>A0A427XCP8</accession>
<feature type="domain" description="RNase H type-1" evidence="11">
    <location>
        <begin position="170"/>
        <end position="322"/>
    </location>
</feature>
<feature type="compositionally biased region" description="Low complexity" evidence="10">
    <location>
        <begin position="108"/>
        <end position="133"/>
    </location>
</feature>
<gene>
    <name evidence="12" type="ORF">EHS24_005497</name>
</gene>
<reference evidence="12 13" key="1">
    <citation type="submission" date="2018-11" db="EMBL/GenBank/DDBJ databases">
        <title>Genome sequence of Apiotrichum porosum DSM 27194.</title>
        <authorList>
            <person name="Aliyu H."/>
            <person name="Gorte O."/>
            <person name="Ochsenreither K."/>
        </authorList>
    </citation>
    <scope>NUCLEOTIDE SEQUENCE [LARGE SCALE GENOMIC DNA]</scope>
    <source>
        <strain evidence="12 13">DSM 27194</strain>
    </source>
</reference>
<keyword evidence="5" id="KW-0540">Nuclease</keyword>
<dbReference type="PROSITE" id="PS50879">
    <property type="entry name" value="RNASE_H_1"/>
    <property type="match status" value="1"/>
</dbReference>
<dbReference type="STRING" id="105984.A0A427XCP8"/>
<organism evidence="12 13">
    <name type="scientific">Apiotrichum porosum</name>
    <dbReference type="NCBI Taxonomy" id="105984"/>
    <lineage>
        <taxon>Eukaryota</taxon>
        <taxon>Fungi</taxon>
        <taxon>Dikarya</taxon>
        <taxon>Basidiomycota</taxon>
        <taxon>Agaricomycotina</taxon>
        <taxon>Tremellomycetes</taxon>
        <taxon>Trichosporonales</taxon>
        <taxon>Trichosporonaceae</taxon>
        <taxon>Apiotrichum</taxon>
    </lineage>
</organism>
<dbReference type="EMBL" id="RSCE01000023">
    <property type="protein sequence ID" value="RSH76612.1"/>
    <property type="molecule type" value="Genomic_DNA"/>
</dbReference>
<dbReference type="Gene3D" id="3.40.970.10">
    <property type="entry name" value="Ribonuclease H1, N-terminal domain"/>
    <property type="match status" value="1"/>
</dbReference>
<dbReference type="CDD" id="cd09280">
    <property type="entry name" value="RNase_HI_eukaryote_like"/>
    <property type="match status" value="1"/>
</dbReference>
<name>A0A427XCP8_9TREE</name>
<keyword evidence="8" id="KW-0378">Hydrolase</keyword>
<evidence type="ECO:0000256" key="4">
    <source>
        <dbReference type="ARBA" id="ARBA00012180"/>
    </source>
</evidence>
<dbReference type="SUPFAM" id="SSF53098">
    <property type="entry name" value="Ribonuclease H-like"/>
    <property type="match status" value="1"/>
</dbReference>
<dbReference type="GeneID" id="39590040"/>
<dbReference type="RefSeq" id="XP_028471759.1">
    <property type="nucleotide sequence ID" value="XM_028621020.1"/>
</dbReference>
<dbReference type="Gene3D" id="3.30.420.10">
    <property type="entry name" value="Ribonuclease H-like superfamily/Ribonuclease H"/>
    <property type="match status" value="1"/>
</dbReference>